<protein>
    <submittedName>
        <fullName evidence="1">Uncharacterized protein</fullName>
    </submittedName>
</protein>
<name>A0ACD0P3X1_9BASI</name>
<organism evidence="1 2">
    <name type="scientific">Violaceomyces palustris</name>
    <dbReference type="NCBI Taxonomy" id="1673888"/>
    <lineage>
        <taxon>Eukaryota</taxon>
        <taxon>Fungi</taxon>
        <taxon>Dikarya</taxon>
        <taxon>Basidiomycota</taxon>
        <taxon>Ustilaginomycotina</taxon>
        <taxon>Ustilaginomycetes</taxon>
        <taxon>Violaceomycetales</taxon>
        <taxon>Violaceomycetaceae</taxon>
        <taxon>Violaceomyces</taxon>
    </lineage>
</organism>
<reference evidence="1 2" key="1">
    <citation type="journal article" date="2018" name="Mol. Biol. Evol.">
        <title>Broad Genomic Sampling Reveals a Smut Pathogenic Ancestry of the Fungal Clade Ustilaginomycotina.</title>
        <authorList>
            <person name="Kijpornyongpan T."/>
            <person name="Mondo S.J."/>
            <person name="Barry K."/>
            <person name="Sandor L."/>
            <person name="Lee J."/>
            <person name="Lipzen A."/>
            <person name="Pangilinan J."/>
            <person name="LaButti K."/>
            <person name="Hainaut M."/>
            <person name="Henrissat B."/>
            <person name="Grigoriev I.V."/>
            <person name="Spatafora J.W."/>
            <person name="Aime M.C."/>
        </authorList>
    </citation>
    <scope>NUCLEOTIDE SEQUENCE [LARGE SCALE GENOMIC DNA]</scope>
    <source>
        <strain evidence="1 2">SA 807</strain>
    </source>
</reference>
<proteinExistence type="predicted"/>
<dbReference type="EMBL" id="KZ819759">
    <property type="protein sequence ID" value="PWN52757.1"/>
    <property type="molecule type" value="Genomic_DNA"/>
</dbReference>
<sequence length="945" mass="103022">MQHSPHDDQPNPETPPPFALLASFELPTRSHVFKNSLNPRMDLALTFSFQNEIQPQPQSGPPGLSAAQIAIRQRILARQAALRGATGQAGPSSNPSIPQVTRAPPPKVALWRLGQDSSKAWEVEIAPPDLPEHFKAQYAETERAHVKDVAWSPDGRRFAIFLTLERKTEDAQAKARGKSIRSFDFVLTFSVHDGSLKSTVRLSTSEESEENVVGETQLGMCPNTLSWTRASGIETLGGHRNLKMKGSAIDAALSLSPLPSISKWLAPQGTAAASKLMPHQLRLQQMARGQQAQTQNSLPSLDAISGKGPFGQMPALPIDGVDSGIILGDADAYSEERRDDSKTSMLTATDQRGSLHCLLEGTAYLGASKVATTKCENGLGLNSRSSIVSRNLDGVSAILVGSNPSGGINQGLTIIGLSYSTPFSGKSNSDQESSSTLRTVSHLSILSNLFRALVGYALDSAMSAQRIYLEEAKANFISEWSKLCQDLERKYACDMRHELLTALLTGRAGLPAEQLLLGNLTQGVLSKLENTALSSFRNVRHLITQSVKPACDRILVLLADLEGFILWHERTCVLFPDLEEAKEQVGLAKQKLRSCFQKASRAEKAISAELIELDEFHRWCRLERERQERLKQDLEDPRLAPNYDTLSVAAYLSRGFENQTIASLMDPQKSLQTSDSSGEENLHQKGIDQSPSLTEVLELALTHLAMESELSTSKDDPGCTSPCGKPTTIGPTPQVHRSGPIHDDRNGFHGFRNIPTHLLMVRKGFGRQARISWSLIDLQRLIDEHFKGGDPSRTGDEHSIVDFDFFDDRLLTLLLLQGGKERVDGGTSAGKGDNSRGCYLAFIDFQGLDYSDAEEVSEDQAERAQAQASGSTVQMVCERVQEGLGGPASGDVGSQILQLALNGERRTASILSHGKKLCYYDLADFQCDGPREEGGGGLHEGMEDI</sequence>
<evidence type="ECO:0000313" key="1">
    <source>
        <dbReference type="EMBL" id="PWN52757.1"/>
    </source>
</evidence>
<keyword evidence="2" id="KW-1185">Reference proteome</keyword>
<accession>A0ACD0P3X1</accession>
<gene>
    <name evidence="1" type="ORF">IE53DRAFT_409172</name>
</gene>
<evidence type="ECO:0000313" key="2">
    <source>
        <dbReference type="Proteomes" id="UP000245626"/>
    </source>
</evidence>
<dbReference type="Proteomes" id="UP000245626">
    <property type="component" value="Unassembled WGS sequence"/>
</dbReference>